<evidence type="ECO:0000313" key="1">
    <source>
        <dbReference type="EMBL" id="MBB5156371.1"/>
    </source>
</evidence>
<accession>A0A840Q9F8</accession>
<sequence length="74" mass="7842">MSGADAERSAALATLLVKAAVTLNDLAGSVFSGRATDDDYLDTDRLLSDLAAVLRDRSMTYVPPRVVDSKKVGQ</sequence>
<gene>
    <name evidence="1" type="ORF">BJ970_003905</name>
</gene>
<organism evidence="1 2">
    <name type="scientific">Saccharopolyspora phatthalungensis</name>
    <dbReference type="NCBI Taxonomy" id="664693"/>
    <lineage>
        <taxon>Bacteria</taxon>
        <taxon>Bacillati</taxon>
        <taxon>Actinomycetota</taxon>
        <taxon>Actinomycetes</taxon>
        <taxon>Pseudonocardiales</taxon>
        <taxon>Pseudonocardiaceae</taxon>
        <taxon>Saccharopolyspora</taxon>
    </lineage>
</organism>
<evidence type="ECO:0000313" key="2">
    <source>
        <dbReference type="Proteomes" id="UP000584374"/>
    </source>
</evidence>
<protein>
    <submittedName>
        <fullName evidence="1">Uncharacterized protein</fullName>
    </submittedName>
</protein>
<dbReference type="RefSeq" id="WP_184727527.1">
    <property type="nucleotide sequence ID" value="NZ_JACHIW010000001.1"/>
</dbReference>
<proteinExistence type="predicted"/>
<dbReference type="AlphaFoldDB" id="A0A840Q9F8"/>
<comment type="caution">
    <text evidence="1">The sequence shown here is derived from an EMBL/GenBank/DDBJ whole genome shotgun (WGS) entry which is preliminary data.</text>
</comment>
<keyword evidence="2" id="KW-1185">Reference proteome</keyword>
<name>A0A840Q9F8_9PSEU</name>
<reference evidence="1 2" key="1">
    <citation type="submission" date="2020-08" db="EMBL/GenBank/DDBJ databases">
        <title>Sequencing the genomes of 1000 actinobacteria strains.</title>
        <authorList>
            <person name="Klenk H.-P."/>
        </authorList>
    </citation>
    <scope>NUCLEOTIDE SEQUENCE [LARGE SCALE GENOMIC DNA]</scope>
    <source>
        <strain evidence="1 2">DSM 45584</strain>
    </source>
</reference>
<dbReference type="EMBL" id="JACHIW010000001">
    <property type="protein sequence ID" value="MBB5156371.1"/>
    <property type="molecule type" value="Genomic_DNA"/>
</dbReference>
<dbReference type="Proteomes" id="UP000584374">
    <property type="component" value="Unassembled WGS sequence"/>
</dbReference>